<organism evidence="2 3">
    <name type="scientific">Datura stramonium</name>
    <name type="common">Jimsonweed</name>
    <name type="synonym">Common thornapple</name>
    <dbReference type="NCBI Taxonomy" id="4076"/>
    <lineage>
        <taxon>Eukaryota</taxon>
        <taxon>Viridiplantae</taxon>
        <taxon>Streptophyta</taxon>
        <taxon>Embryophyta</taxon>
        <taxon>Tracheophyta</taxon>
        <taxon>Spermatophyta</taxon>
        <taxon>Magnoliopsida</taxon>
        <taxon>eudicotyledons</taxon>
        <taxon>Gunneridae</taxon>
        <taxon>Pentapetalae</taxon>
        <taxon>asterids</taxon>
        <taxon>lamiids</taxon>
        <taxon>Solanales</taxon>
        <taxon>Solanaceae</taxon>
        <taxon>Solanoideae</taxon>
        <taxon>Datureae</taxon>
        <taxon>Datura</taxon>
    </lineage>
</organism>
<feature type="region of interest" description="Disordered" evidence="1">
    <location>
        <begin position="60"/>
        <end position="105"/>
    </location>
</feature>
<gene>
    <name evidence="2" type="ORF">HAX54_011625</name>
</gene>
<evidence type="ECO:0000313" key="3">
    <source>
        <dbReference type="Proteomes" id="UP000823775"/>
    </source>
</evidence>
<comment type="caution">
    <text evidence="2">The sequence shown here is derived from an EMBL/GenBank/DDBJ whole genome shotgun (WGS) entry which is preliminary data.</text>
</comment>
<accession>A0ABS8TIE5</accession>
<keyword evidence="3" id="KW-1185">Reference proteome</keyword>
<protein>
    <submittedName>
        <fullName evidence="2">Uncharacterized protein</fullName>
    </submittedName>
</protein>
<name>A0ABS8TIE5_DATST</name>
<proteinExistence type="predicted"/>
<dbReference type="EMBL" id="JACEIK010001665">
    <property type="protein sequence ID" value="MCD7471290.1"/>
    <property type="molecule type" value="Genomic_DNA"/>
</dbReference>
<sequence>MADEAEIYDGARAQFPMSFGKQAKSQASLELVHNATRRTTRRYSNLRTQFKSKIIGYRPARLGSSNDKEEQEEEDGAIIGPPLPAVDAKTEEDEDGEMIGSRPPS</sequence>
<evidence type="ECO:0000313" key="2">
    <source>
        <dbReference type="EMBL" id="MCD7471290.1"/>
    </source>
</evidence>
<dbReference type="Proteomes" id="UP000823775">
    <property type="component" value="Unassembled WGS sequence"/>
</dbReference>
<evidence type="ECO:0000256" key="1">
    <source>
        <dbReference type="SAM" id="MobiDB-lite"/>
    </source>
</evidence>
<reference evidence="2 3" key="1">
    <citation type="journal article" date="2021" name="BMC Genomics">
        <title>Datura genome reveals duplications of psychoactive alkaloid biosynthetic genes and high mutation rate following tissue culture.</title>
        <authorList>
            <person name="Rajewski A."/>
            <person name="Carter-House D."/>
            <person name="Stajich J."/>
            <person name="Litt A."/>
        </authorList>
    </citation>
    <scope>NUCLEOTIDE SEQUENCE [LARGE SCALE GENOMIC DNA]</scope>
    <source>
        <strain evidence="2">AR-01</strain>
    </source>
</reference>